<organism evidence="1 2">
    <name type="scientific">Azospirillum thiophilum</name>
    <dbReference type="NCBI Taxonomy" id="528244"/>
    <lineage>
        <taxon>Bacteria</taxon>
        <taxon>Pseudomonadati</taxon>
        <taxon>Pseudomonadota</taxon>
        <taxon>Alphaproteobacteria</taxon>
        <taxon>Rhodospirillales</taxon>
        <taxon>Azospirillaceae</taxon>
        <taxon>Azospirillum</taxon>
    </lineage>
</organism>
<proteinExistence type="predicted"/>
<evidence type="ECO:0000313" key="1">
    <source>
        <dbReference type="EMBL" id="ALG75764.1"/>
    </source>
</evidence>
<evidence type="ECO:0000313" key="2">
    <source>
        <dbReference type="Proteomes" id="UP000069935"/>
    </source>
</evidence>
<dbReference type="Proteomes" id="UP000069935">
    <property type="component" value="Chromosome 8"/>
</dbReference>
<sequence length="137" mass="14857">MASGSRPMDRLRPGIQAVMLEPGRIQEERMMAEMAATWTIGGILIEQHCTLLVAGDRHLVGRVPPGRWTVTGAVVEETDGLLITHVGRRYILGEAAAVLEPEAEAVARGLLKGLCCYEAEQIDAIIGRLRETIAGRT</sequence>
<accession>A0AAC8W697</accession>
<keyword evidence="2" id="KW-1185">Reference proteome</keyword>
<dbReference type="EMBL" id="CP012408">
    <property type="protein sequence ID" value="ALG75764.1"/>
    <property type="molecule type" value="Genomic_DNA"/>
</dbReference>
<dbReference type="AlphaFoldDB" id="A0AAC8W697"/>
<dbReference type="KEGG" id="ati:AL072_33100"/>
<reference evidence="2" key="1">
    <citation type="submission" date="2015-08" db="EMBL/GenBank/DDBJ databases">
        <title>Complete Genome Sequence of Azospirillum thiophilum BV-S.</title>
        <authorList>
            <person name="Fomenkov A."/>
            <person name="Vincze T."/>
            <person name="Grabovich M."/>
            <person name="Dubinina G."/>
            <person name="Orlova M."/>
            <person name="Belousova E."/>
            <person name="Roberts R.J."/>
        </authorList>
    </citation>
    <scope>NUCLEOTIDE SEQUENCE [LARGE SCALE GENOMIC DNA]</scope>
    <source>
        <strain evidence="2">BV-S</strain>
    </source>
</reference>
<reference evidence="1 2" key="2">
    <citation type="journal article" date="2016" name="Genome Announc.">
        <title>Complete Genome Sequence of a Strain of Azospirillum thiophilum Isolated from a Sulfide Spring.</title>
        <authorList>
            <person name="Fomenkov A."/>
            <person name="Vincze T."/>
            <person name="Grabovich M."/>
            <person name="Anton B.P."/>
            <person name="Dubinina G."/>
            <person name="Orlova M."/>
            <person name="Belousova E."/>
            <person name="Roberts R.J."/>
        </authorList>
    </citation>
    <scope>NUCLEOTIDE SEQUENCE [LARGE SCALE GENOMIC DNA]</scope>
    <source>
        <strain evidence="1 2">BV-S</strain>
    </source>
</reference>
<protein>
    <submittedName>
        <fullName evidence="1">Uncharacterized protein</fullName>
    </submittedName>
</protein>
<name>A0AAC8W697_9PROT</name>
<gene>
    <name evidence="1" type="ORF">AL072_33100</name>
</gene>